<dbReference type="GO" id="GO:0007165">
    <property type="term" value="P:signal transduction"/>
    <property type="evidence" value="ECO:0007669"/>
    <property type="project" value="UniProtKB-KW"/>
</dbReference>
<proteinExistence type="inferred from homology"/>
<gene>
    <name evidence="11" type="ORF">ACAOBT_LOCUS19063</name>
</gene>
<comment type="subcellular location">
    <subcellularLocation>
        <location evidence="1 10">Cell membrane</location>
        <topology evidence="1 10">Multi-pass membrane protein</topology>
    </subcellularLocation>
</comment>
<evidence type="ECO:0000256" key="7">
    <source>
        <dbReference type="ARBA" id="ARBA00023136"/>
    </source>
</evidence>
<evidence type="ECO:0000256" key="8">
    <source>
        <dbReference type="ARBA" id="ARBA00023170"/>
    </source>
</evidence>
<comment type="caution">
    <text evidence="10">Lacks conserved residue(s) required for the propagation of feature annotation.</text>
</comment>
<dbReference type="GO" id="GO:0005886">
    <property type="term" value="C:plasma membrane"/>
    <property type="evidence" value="ECO:0007669"/>
    <property type="project" value="UniProtKB-SubCell"/>
</dbReference>
<evidence type="ECO:0000256" key="9">
    <source>
        <dbReference type="ARBA" id="ARBA00023224"/>
    </source>
</evidence>
<dbReference type="PANTHER" id="PTHR21137">
    <property type="entry name" value="ODORANT RECEPTOR"/>
    <property type="match status" value="1"/>
</dbReference>
<keyword evidence="4 10" id="KW-0812">Transmembrane</keyword>
<feature type="transmembrane region" description="Helical" evidence="10">
    <location>
        <begin position="186"/>
        <end position="211"/>
    </location>
</feature>
<protein>
    <recommendedName>
        <fullName evidence="10">Odorant receptor</fullName>
    </recommendedName>
</protein>
<dbReference type="Proteomes" id="UP001152888">
    <property type="component" value="Unassembled WGS sequence"/>
</dbReference>
<dbReference type="PANTHER" id="PTHR21137:SF35">
    <property type="entry name" value="ODORANT RECEPTOR 19A-RELATED"/>
    <property type="match status" value="1"/>
</dbReference>
<keyword evidence="6 10" id="KW-1133">Transmembrane helix</keyword>
<keyword evidence="5 10" id="KW-0552">Olfaction</keyword>
<dbReference type="OrthoDB" id="7677057at2759"/>
<feature type="transmembrane region" description="Helical" evidence="10">
    <location>
        <begin position="263"/>
        <end position="283"/>
    </location>
</feature>
<accession>A0A9P0LC98</accession>
<evidence type="ECO:0000256" key="1">
    <source>
        <dbReference type="ARBA" id="ARBA00004651"/>
    </source>
</evidence>
<organism evidence="11 12">
    <name type="scientific">Acanthoscelides obtectus</name>
    <name type="common">Bean weevil</name>
    <name type="synonym">Bruchus obtectus</name>
    <dbReference type="NCBI Taxonomy" id="200917"/>
    <lineage>
        <taxon>Eukaryota</taxon>
        <taxon>Metazoa</taxon>
        <taxon>Ecdysozoa</taxon>
        <taxon>Arthropoda</taxon>
        <taxon>Hexapoda</taxon>
        <taxon>Insecta</taxon>
        <taxon>Pterygota</taxon>
        <taxon>Neoptera</taxon>
        <taxon>Endopterygota</taxon>
        <taxon>Coleoptera</taxon>
        <taxon>Polyphaga</taxon>
        <taxon>Cucujiformia</taxon>
        <taxon>Chrysomeloidea</taxon>
        <taxon>Chrysomelidae</taxon>
        <taxon>Bruchinae</taxon>
        <taxon>Bruchini</taxon>
        <taxon>Acanthoscelides</taxon>
    </lineage>
</organism>
<dbReference type="Pfam" id="PF02949">
    <property type="entry name" value="7tm_6"/>
    <property type="match status" value="1"/>
</dbReference>
<keyword evidence="2" id="KW-1003">Cell membrane</keyword>
<evidence type="ECO:0000313" key="12">
    <source>
        <dbReference type="Proteomes" id="UP001152888"/>
    </source>
</evidence>
<evidence type="ECO:0000256" key="10">
    <source>
        <dbReference type="RuleBase" id="RU351113"/>
    </source>
</evidence>
<evidence type="ECO:0000256" key="6">
    <source>
        <dbReference type="ARBA" id="ARBA00022989"/>
    </source>
</evidence>
<keyword evidence="9 10" id="KW-0807">Transducer</keyword>
<evidence type="ECO:0000313" key="11">
    <source>
        <dbReference type="EMBL" id="CAH1989501.1"/>
    </source>
</evidence>
<dbReference type="EMBL" id="CAKOFQ010007065">
    <property type="protein sequence ID" value="CAH1989501.1"/>
    <property type="molecule type" value="Genomic_DNA"/>
</dbReference>
<keyword evidence="3 10" id="KW-0716">Sensory transduction</keyword>
<keyword evidence="12" id="KW-1185">Reference proteome</keyword>
<feature type="transmembrane region" description="Helical" evidence="10">
    <location>
        <begin position="6"/>
        <end position="27"/>
    </location>
</feature>
<reference evidence="11" key="1">
    <citation type="submission" date="2022-03" db="EMBL/GenBank/DDBJ databases">
        <authorList>
            <person name="Sayadi A."/>
        </authorList>
    </citation>
    <scope>NUCLEOTIDE SEQUENCE</scope>
</reference>
<evidence type="ECO:0000256" key="3">
    <source>
        <dbReference type="ARBA" id="ARBA00022606"/>
    </source>
</evidence>
<evidence type="ECO:0000256" key="2">
    <source>
        <dbReference type="ARBA" id="ARBA00022475"/>
    </source>
</evidence>
<comment type="similarity">
    <text evidence="10">Belongs to the insect chemoreceptor superfamily. Heteromeric odorant receptor channel (TC 1.A.69) family.</text>
</comment>
<keyword evidence="8 10" id="KW-0675">Receptor</keyword>
<evidence type="ECO:0000256" key="5">
    <source>
        <dbReference type="ARBA" id="ARBA00022725"/>
    </source>
</evidence>
<sequence>MSLEVNYSSSLIIHCINMAAILNDLMLRRKWFDFQKLQGTLVLSIIVAFIKIPSIRAVKDYHTNRPTGRQIYCRELNEMVISDMRLMFVRDTFAYDEDYENSGRLLSEKPLFKETYTKYARLNNNIGIMLFSVRMGVGTIWYFVGVRASLKAISTEECPSIKGILYQVWYPFNTQKYLPLILINDVMFILDTIIISISCKGTLIAVMLFTISQLKILQQKIEALDEQEQRSEQELLTDIVRRIKEHQEILRVIHFIQKSLSKILFIQYFSSSCELAAFLIFMLTSNSFFNALRSLGAFTMLAYEVFVVFWFANEVQIESIAVVDAIYLKCNWRKYGKKVNNTLLLMLLRSQTPASFKAFFIGNVSLASFTRLMKLCYSVVTFARSFMNTKTTE</sequence>
<dbReference type="AlphaFoldDB" id="A0A9P0LC98"/>
<feature type="transmembrane region" description="Helical" evidence="10">
    <location>
        <begin position="126"/>
        <end position="144"/>
    </location>
</feature>
<name>A0A9P0LC98_ACAOB</name>
<dbReference type="InterPro" id="IPR004117">
    <property type="entry name" value="7tm6_olfct_rcpt"/>
</dbReference>
<keyword evidence="7 10" id="KW-0472">Membrane</keyword>
<comment type="caution">
    <text evidence="11">The sequence shown here is derived from an EMBL/GenBank/DDBJ whole genome shotgun (WGS) entry which is preliminary data.</text>
</comment>
<feature type="transmembrane region" description="Helical" evidence="10">
    <location>
        <begin position="295"/>
        <end position="312"/>
    </location>
</feature>
<evidence type="ECO:0000256" key="4">
    <source>
        <dbReference type="ARBA" id="ARBA00022692"/>
    </source>
</evidence>
<dbReference type="GO" id="GO:0005549">
    <property type="term" value="F:odorant binding"/>
    <property type="evidence" value="ECO:0007669"/>
    <property type="project" value="InterPro"/>
</dbReference>
<dbReference type="GO" id="GO:0004984">
    <property type="term" value="F:olfactory receptor activity"/>
    <property type="evidence" value="ECO:0007669"/>
    <property type="project" value="InterPro"/>
</dbReference>